<dbReference type="HOGENOM" id="CLU_1625977_0_0_0"/>
<dbReference type="AlphaFoldDB" id="Q01RI6"/>
<sequence length="163" mass="17964">MPTTAPHSLHTSFTVPPAAKISHKSAGGGIECCGYIEAKDDILSGTTTLRCDECGQVVGTIKTGILNDLVTLAMATEMDEFVPDADHINALPGPLRSTSTIWKPVPIRLVTWRRLPCSKRTMRPYGRVSANWKPKFLHNKVDLFLTDLYETYGRDPSLSCFTL</sequence>
<dbReference type="EMBL" id="CP000473">
    <property type="protein sequence ID" value="ABJ87734.1"/>
    <property type="molecule type" value="Genomic_DNA"/>
</dbReference>
<organism evidence="1">
    <name type="scientific">Solibacter usitatus (strain Ellin6076)</name>
    <dbReference type="NCBI Taxonomy" id="234267"/>
    <lineage>
        <taxon>Bacteria</taxon>
        <taxon>Pseudomonadati</taxon>
        <taxon>Acidobacteriota</taxon>
        <taxon>Terriglobia</taxon>
        <taxon>Bryobacterales</taxon>
        <taxon>Solibacteraceae</taxon>
        <taxon>Candidatus Solibacter</taxon>
    </lineage>
</organism>
<dbReference type="InParanoid" id="Q01RI6"/>
<accession>Q01RI6</accession>
<reference evidence="1" key="1">
    <citation type="submission" date="2006-10" db="EMBL/GenBank/DDBJ databases">
        <title>Complete sequence of Solibacter usitatus Ellin6076.</title>
        <authorList>
            <consortium name="US DOE Joint Genome Institute"/>
            <person name="Copeland A."/>
            <person name="Lucas S."/>
            <person name="Lapidus A."/>
            <person name="Barry K."/>
            <person name="Detter J.C."/>
            <person name="Glavina del Rio T."/>
            <person name="Hammon N."/>
            <person name="Israni S."/>
            <person name="Dalin E."/>
            <person name="Tice H."/>
            <person name="Pitluck S."/>
            <person name="Thompson L.S."/>
            <person name="Brettin T."/>
            <person name="Bruce D."/>
            <person name="Han C."/>
            <person name="Tapia R."/>
            <person name="Gilna P."/>
            <person name="Schmutz J."/>
            <person name="Larimer F."/>
            <person name="Land M."/>
            <person name="Hauser L."/>
            <person name="Kyrpides N."/>
            <person name="Mikhailova N."/>
            <person name="Janssen P.H."/>
            <person name="Kuske C.R."/>
            <person name="Richardson P."/>
        </authorList>
    </citation>
    <scope>NUCLEOTIDE SEQUENCE</scope>
    <source>
        <strain evidence="1">Ellin6076</strain>
    </source>
</reference>
<dbReference type="KEGG" id="sus:Acid_6817"/>
<protein>
    <submittedName>
        <fullName evidence="1">Uncharacterized protein</fullName>
    </submittedName>
</protein>
<proteinExistence type="predicted"/>
<name>Q01RI6_SOLUE</name>
<gene>
    <name evidence="1" type="ordered locus">Acid_6817</name>
</gene>
<evidence type="ECO:0000313" key="1">
    <source>
        <dbReference type="EMBL" id="ABJ87734.1"/>
    </source>
</evidence>